<dbReference type="InterPro" id="IPR027417">
    <property type="entry name" value="P-loop_NTPase"/>
</dbReference>
<dbReference type="InterPro" id="IPR003593">
    <property type="entry name" value="AAA+_ATPase"/>
</dbReference>
<evidence type="ECO:0000313" key="5">
    <source>
        <dbReference type="Proteomes" id="UP000034071"/>
    </source>
</evidence>
<proteinExistence type="predicted"/>
<dbReference type="STRING" id="914150.TQ33_0675"/>
<evidence type="ECO:0000256" key="1">
    <source>
        <dbReference type="ARBA" id="ARBA00022741"/>
    </source>
</evidence>
<name>A0A0F6TQ48_9GAMM</name>
<sequence length="281" mass="30633">MIQVNSLNKRFGNIHAVKDVSLEIHPGQIFGLLGPNGAGKSTSISMMTGLIEADSGSVSLSGLNPQSKEARYKIGLIPQSIALYEELTATDNLSFFASLYDIPKGDLASRMDWALDFVGLKDRAGDRVSGFSGGMKRRLNLAASLLHDPDFIFMDEPTAGVDPQSRNKLFDNVLELKELGKTIIYTTHYMEEAQKLCDQVGIIDHGQLLALGTVSELLNQHGGETQISISSDQGVKEFKSSDVSNDLIQALQASNKVHDISVNRPDLEAVFLNLTGRQLRD</sequence>
<keyword evidence="1" id="KW-0547">Nucleotide-binding</keyword>
<evidence type="ECO:0000256" key="2">
    <source>
        <dbReference type="ARBA" id="ARBA00022840"/>
    </source>
</evidence>
<dbReference type="Gene3D" id="3.40.50.300">
    <property type="entry name" value="P-loop containing nucleotide triphosphate hydrolases"/>
    <property type="match status" value="1"/>
</dbReference>
<keyword evidence="2 4" id="KW-0067">ATP-binding</keyword>
<dbReference type="PROSITE" id="PS50893">
    <property type="entry name" value="ABC_TRANSPORTER_2"/>
    <property type="match status" value="1"/>
</dbReference>
<dbReference type="OrthoDB" id="9775490at2"/>
<dbReference type="Proteomes" id="UP000034071">
    <property type="component" value="Chromosome"/>
</dbReference>
<dbReference type="SUPFAM" id="SSF52540">
    <property type="entry name" value="P-loop containing nucleoside triphosphate hydrolases"/>
    <property type="match status" value="1"/>
</dbReference>
<dbReference type="PROSITE" id="PS00211">
    <property type="entry name" value="ABC_TRANSPORTER_1"/>
    <property type="match status" value="1"/>
</dbReference>
<accession>A0A0F6TQ48</accession>
<dbReference type="Pfam" id="PF00005">
    <property type="entry name" value="ABC_tran"/>
    <property type="match status" value="1"/>
</dbReference>
<keyword evidence="5" id="KW-1185">Reference proteome</keyword>
<evidence type="ECO:0000259" key="3">
    <source>
        <dbReference type="PROSITE" id="PS50893"/>
    </source>
</evidence>
<dbReference type="PANTHER" id="PTHR43582">
    <property type="entry name" value="LINEARMYCIN RESISTANCE ATP-BINDING PROTEIN LNRL"/>
    <property type="match status" value="1"/>
</dbReference>
<organism evidence="4 5">
    <name type="scientific">Kangiella geojedonensis</name>
    <dbReference type="NCBI Taxonomy" id="914150"/>
    <lineage>
        <taxon>Bacteria</taxon>
        <taxon>Pseudomonadati</taxon>
        <taxon>Pseudomonadota</taxon>
        <taxon>Gammaproteobacteria</taxon>
        <taxon>Kangiellales</taxon>
        <taxon>Kangiellaceae</taxon>
        <taxon>Kangiella</taxon>
    </lineage>
</organism>
<reference evidence="4 5" key="1">
    <citation type="submission" date="2015-02" db="EMBL/GenBank/DDBJ databases">
        <title>Complete genome sequence of Kangiella geojedonensis strain YCS-5T.</title>
        <authorList>
            <person name="Kim K.M."/>
        </authorList>
    </citation>
    <scope>NUCLEOTIDE SEQUENCE [LARGE SCALE GENOMIC DNA]</scope>
    <source>
        <strain evidence="4 5">YCS-5</strain>
    </source>
</reference>
<dbReference type="EMBL" id="CP010975">
    <property type="protein sequence ID" value="AKE51652.1"/>
    <property type="molecule type" value="Genomic_DNA"/>
</dbReference>
<dbReference type="GO" id="GO:0016887">
    <property type="term" value="F:ATP hydrolysis activity"/>
    <property type="evidence" value="ECO:0007669"/>
    <property type="project" value="InterPro"/>
</dbReference>
<protein>
    <submittedName>
        <fullName evidence="4">ABC transporter, ATP-binding protein</fullName>
    </submittedName>
</protein>
<feature type="domain" description="ABC transporter" evidence="3">
    <location>
        <begin position="2"/>
        <end position="230"/>
    </location>
</feature>
<evidence type="ECO:0000313" key="4">
    <source>
        <dbReference type="EMBL" id="AKE51652.1"/>
    </source>
</evidence>
<dbReference type="InterPro" id="IPR003439">
    <property type="entry name" value="ABC_transporter-like_ATP-bd"/>
</dbReference>
<gene>
    <name evidence="4" type="ORF">TQ33_0675</name>
</gene>
<dbReference type="GO" id="GO:0005524">
    <property type="term" value="F:ATP binding"/>
    <property type="evidence" value="ECO:0007669"/>
    <property type="project" value="UniProtKB-KW"/>
</dbReference>
<dbReference type="RefSeq" id="WP_046560816.1">
    <property type="nucleotide sequence ID" value="NZ_CP010975.1"/>
</dbReference>
<dbReference type="AlphaFoldDB" id="A0A0F6TQ48"/>
<dbReference type="InterPro" id="IPR017871">
    <property type="entry name" value="ABC_transporter-like_CS"/>
</dbReference>
<dbReference type="KEGG" id="kge:TQ33_0675"/>
<dbReference type="PANTHER" id="PTHR43582:SF2">
    <property type="entry name" value="LINEARMYCIN RESISTANCE ATP-BINDING PROTEIN LNRL"/>
    <property type="match status" value="1"/>
</dbReference>
<dbReference type="HOGENOM" id="CLU_000604_1_2_6"/>
<dbReference type="SMART" id="SM00382">
    <property type="entry name" value="AAA"/>
    <property type="match status" value="1"/>
</dbReference>